<dbReference type="AlphaFoldDB" id="A0A8X8CWL8"/>
<evidence type="ECO:0000313" key="2">
    <source>
        <dbReference type="Proteomes" id="UP000886885"/>
    </source>
</evidence>
<gene>
    <name evidence="1" type="ORF">POTOM_024822</name>
</gene>
<protein>
    <submittedName>
        <fullName evidence="1">Uncharacterized protein</fullName>
    </submittedName>
</protein>
<dbReference type="OrthoDB" id="1924680at2759"/>
<comment type="caution">
    <text evidence="1">The sequence shown here is derived from an EMBL/GenBank/DDBJ whole genome shotgun (WGS) entry which is preliminary data.</text>
</comment>
<dbReference type="EMBL" id="JAAWWB010000012">
    <property type="protein sequence ID" value="KAG6769205.1"/>
    <property type="molecule type" value="Genomic_DNA"/>
</dbReference>
<sequence>MKPTTISRSLATKKRRNHESNFYRYLKPGALAQLRDSKISSLTRLSVHQFDSIPTTPRQISSILDLEQVPCFLMSKIRGPACSLKRKRLVAARSVFLLNLDPSNSPVLDPSSSNNDNGSLISMIIDHPQWNTQMARDSEESFRHLVLMIRNLTKMTLKIVVQNLINGEIYAIRQGLMLAKQAGLYLHELMYQAFTPALH</sequence>
<name>A0A8X8CWL8_POPTO</name>
<dbReference type="Proteomes" id="UP000886885">
    <property type="component" value="Chromosome 6D"/>
</dbReference>
<organism evidence="1 2">
    <name type="scientific">Populus tomentosa</name>
    <name type="common">Chinese white poplar</name>
    <dbReference type="NCBI Taxonomy" id="118781"/>
    <lineage>
        <taxon>Eukaryota</taxon>
        <taxon>Viridiplantae</taxon>
        <taxon>Streptophyta</taxon>
        <taxon>Embryophyta</taxon>
        <taxon>Tracheophyta</taxon>
        <taxon>Spermatophyta</taxon>
        <taxon>Magnoliopsida</taxon>
        <taxon>eudicotyledons</taxon>
        <taxon>Gunneridae</taxon>
        <taxon>Pentapetalae</taxon>
        <taxon>rosids</taxon>
        <taxon>fabids</taxon>
        <taxon>Malpighiales</taxon>
        <taxon>Salicaceae</taxon>
        <taxon>Saliceae</taxon>
        <taxon>Populus</taxon>
    </lineage>
</organism>
<reference evidence="1" key="1">
    <citation type="journal article" date="2020" name="bioRxiv">
        <title>Hybrid origin of Populus tomentosa Carr. identified through genome sequencing and phylogenomic analysis.</title>
        <authorList>
            <person name="An X."/>
            <person name="Gao K."/>
            <person name="Chen Z."/>
            <person name="Li J."/>
            <person name="Yang X."/>
            <person name="Yang X."/>
            <person name="Zhou J."/>
            <person name="Guo T."/>
            <person name="Zhao T."/>
            <person name="Huang S."/>
            <person name="Miao D."/>
            <person name="Khan W.U."/>
            <person name="Rao P."/>
            <person name="Ye M."/>
            <person name="Lei B."/>
            <person name="Liao W."/>
            <person name="Wang J."/>
            <person name="Ji L."/>
            <person name="Li Y."/>
            <person name="Guo B."/>
            <person name="Mustafa N.S."/>
            <person name="Li S."/>
            <person name="Yun Q."/>
            <person name="Keller S.R."/>
            <person name="Mao J."/>
            <person name="Zhang R."/>
            <person name="Strauss S.H."/>
        </authorList>
    </citation>
    <scope>NUCLEOTIDE SEQUENCE</scope>
    <source>
        <strain evidence="1">GM15</strain>
        <tissue evidence="1">Leaf</tissue>
    </source>
</reference>
<accession>A0A8X8CWL8</accession>
<keyword evidence="2" id="KW-1185">Reference proteome</keyword>
<evidence type="ECO:0000313" key="1">
    <source>
        <dbReference type="EMBL" id="KAG6769205.1"/>
    </source>
</evidence>
<dbReference type="PANTHER" id="PTHR35495:SF1">
    <property type="entry name" value="OS06G0679600 PROTEIN"/>
    <property type="match status" value="1"/>
</dbReference>
<proteinExistence type="predicted"/>
<dbReference type="PANTHER" id="PTHR35495">
    <property type="entry name" value="OS06G0679600 PROTEIN"/>
    <property type="match status" value="1"/>
</dbReference>